<keyword evidence="1" id="KW-1133">Transmembrane helix</keyword>
<dbReference type="EMBL" id="ML975256">
    <property type="protein sequence ID" value="KAF1837925.1"/>
    <property type="molecule type" value="Genomic_DNA"/>
</dbReference>
<dbReference type="AlphaFoldDB" id="A0A6A5KHX6"/>
<feature type="chain" id="PRO_5025658507" evidence="2">
    <location>
        <begin position="17"/>
        <end position="221"/>
    </location>
</feature>
<evidence type="ECO:0000313" key="3">
    <source>
        <dbReference type="EMBL" id="KAF1837925.1"/>
    </source>
</evidence>
<dbReference type="OrthoDB" id="3798986at2759"/>
<dbReference type="Proteomes" id="UP000800040">
    <property type="component" value="Unassembled WGS sequence"/>
</dbReference>
<evidence type="ECO:0000256" key="2">
    <source>
        <dbReference type="SAM" id="SignalP"/>
    </source>
</evidence>
<keyword evidence="4" id="KW-1185">Reference proteome</keyword>
<keyword evidence="2" id="KW-0732">Signal</keyword>
<feature type="transmembrane region" description="Helical" evidence="1">
    <location>
        <begin position="187"/>
        <end position="210"/>
    </location>
</feature>
<keyword evidence="1" id="KW-0812">Transmembrane</keyword>
<organism evidence="3 4">
    <name type="scientific">Decorospora gaudefroyi</name>
    <dbReference type="NCBI Taxonomy" id="184978"/>
    <lineage>
        <taxon>Eukaryota</taxon>
        <taxon>Fungi</taxon>
        <taxon>Dikarya</taxon>
        <taxon>Ascomycota</taxon>
        <taxon>Pezizomycotina</taxon>
        <taxon>Dothideomycetes</taxon>
        <taxon>Pleosporomycetidae</taxon>
        <taxon>Pleosporales</taxon>
        <taxon>Pleosporineae</taxon>
        <taxon>Pleosporaceae</taxon>
        <taxon>Decorospora</taxon>
    </lineage>
</organism>
<keyword evidence="1" id="KW-0472">Membrane</keyword>
<reference evidence="3" key="1">
    <citation type="submission" date="2020-01" db="EMBL/GenBank/DDBJ databases">
        <authorList>
            <consortium name="DOE Joint Genome Institute"/>
            <person name="Haridas S."/>
            <person name="Albert R."/>
            <person name="Binder M."/>
            <person name="Bloem J."/>
            <person name="Labutti K."/>
            <person name="Salamov A."/>
            <person name="Andreopoulos B."/>
            <person name="Baker S.E."/>
            <person name="Barry K."/>
            <person name="Bills G."/>
            <person name="Bluhm B.H."/>
            <person name="Cannon C."/>
            <person name="Castanera R."/>
            <person name="Culley D.E."/>
            <person name="Daum C."/>
            <person name="Ezra D."/>
            <person name="Gonzalez J.B."/>
            <person name="Henrissat B."/>
            <person name="Kuo A."/>
            <person name="Liang C."/>
            <person name="Lipzen A."/>
            <person name="Lutzoni F."/>
            <person name="Magnuson J."/>
            <person name="Mondo S."/>
            <person name="Nolan M."/>
            <person name="Ohm R."/>
            <person name="Pangilinan J."/>
            <person name="Park H.-J."/>
            <person name="Ramirez L."/>
            <person name="Alfaro M."/>
            <person name="Sun H."/>
            <person name="Tritt A."/>
            <person name="Yoshinaga Y."/>
            <person name="Zwiers L.-H."/>
            <person name="Turgeon B.G."/>
            <person name="Goodwin S.B."/>
            <person name="Spatafora J.W."/>
            <person name="Crous P.W."/>
            <person name="Grigoriev I.V."/>
        </authorList>
    </citation>
    <scope>NUCLEOTIDE SEQUENCE</scope>
    <source>
        <strain evidence="3">P77</strain>
    </source>
</reference>
<evidence type="ECO:0000256" key="1">
    <source>
        <dbReference type="SAM" id="Phobius"/>
    </source>
</evidence>
<gene>
    <name evidence="3" type="ORF">BDW02DRAFT_65501</name>
</gene>
<name>A0A6A5KHX6_9PLEO</name>
<sequence>MRLSPLLLATPALVLAYDGTTTFDTILVAHAEPTICPDPDVLNFTPDTDYIVCCRNSYPSATKTTAKGPGGKTIYACCRDGYTCTGAAAVMSDWNVDSNDDLEYLILASAPTPSSAPASTTKNTAAVTSFELGTVSLSGATPVVTSNGIVIYNYNNIDDKDTEINGDGNQNTDSDVSKNDGSLSSGAIAGITVACTIITTIVGVLGLWYARKRKRAGLDEM</sequence>
<protein>
    <submittedName>
        <fullName evidence="3">Uncharacterized protein</fullName>
    </submittedName>
</protein>
<evidence type="ECO:0000313" key="4">
    <source>
        <dbReference type="Proteomes" id="UP000800040"/>
    </source>
</evidence>
<feature type="signal peptide" evidence="2">
    <location>
        <begin position="1"/>
        <end position="16"/>
    </location>
</feature>
<accession>A0A6A5KHX6</accession>
<proteinExistence type="predicted"/>